<gene>
    <name evidence="4" type="ORF">DCF17_19010</name>
</gene>
<dbReference type="SUPFAM" id="SSF52540">
    <property type="entry name" value="P-loop containing nucleoside triphosphate hydrolases"/>
    <property type="match status" value="1"/>
</dbReference>
<feature type="domain" description="CobQ/CobB/MinD/ParA nucleotide binding" evidence="3">
    <location>
        <begin position="523"/>
        <end position="698"/>
    </location>
</feature>
<evidence type="ECO:0000256" key="2">
    <source>
        <dbReference type="ARBA" id="ARBA00022840"/>
    </source>
</evidence>
<keyword evidence="2" id="KW-0067">ATP-binding</keyword>
<dbReference type="Proteomes" id="UP000249081">
    <property type="component" value="Unassembled WGS sequence"/>
</dbReference>
<reference evidence="5" key="1">
    <citation type="submission" date="2018-04" db="EMBL/GenBank/DDBJ databases">
        <authorList>
            <person name="Cornet L."/>
        </authorList>
    </citation>
    <scope>NUCLEOTIDE SEQUENCE [LARGE SCALE GENOMIC DNA]</scope>
</reference>
<dbReference type="EMBL" id="QBMN01000176">
    <property type="protein sequence ID" value="PZO35238.1"/>
    <property type="molecule type" value="Genomic_DNA"/>
</dbReference>
<reference evidence="4 5" key="2">
    <citation type="submission" date="2018-06" db="EMBL/GenBank/DDBJ databases">
        <title>Metagenomic assembly of (sub)arctic Cyanobacteria and their associated microbiome from non-axenic cultures.</title>
        <authorList>
            <person name="Baurain D."/>
        </authorList>
    </citation>
    <scope>NUCLEOTIDE SEQUENCE [LARGE SCALE GENOMIC DNA]</scope>
    <source>
        <strain evidence="4">ULC041bin1</strain>
    </source>
</reference>
<dbReference type="PANTHER" id="PTHR32309">
    <property type="entry name" value="TYROSINE-PROTEIN KINASE"/>
    <property type="match status" value="1"/>
</dbReference>
<evidence type="ECO:0000313" key="4">
    <source>
        <dbReference type="EMBL" id="PZO35238.1"/>
    </source>
</evidence>
<sequence length="727" mass="77393">MASAFVKRYLLALDRYKWPSLGTFLGIVGISAVVALQPPPPPQYRAEGVLVQNAPLLALTTTGTEVQQRGQGIISENFLLADVLLQQVSLELERRGMSMNPETLRNRTTVQLEGEENLVQRVTVSFRGDNEEQAGMVLGLMFEAMVELSRVTNRARLRAIGTALDERLPAVEADLRAAEQALEAYDRTEGPAIQAALDGSLLGSISGGQQQQRQNQIALAGLDSQIQSLQQQLGLSPGQAFTASALSADPIIAQLRSQILETETQIRLLAPSLRPSHPTMQSLQQNLAAYNTLLAERAQEVIGGQGLAALPSVSEVRQNSTLDPARAALANQLVSLSAERAALASQQQVLSQADGQLRQQYSSLPNKQLERNRLAQRVALNQALYDQIQAKRIDAAAAEAETVSSLTIAEPPTVIVQADEPTSPISVMAVGGLLGLVAAGAVAFLLDLLDSTARTAEDIQGILTDQDVPVLALVPTLATASAQGWPMLYQPQAPDLEIYERLRSSLRRAGTLSEAGVAPRVLLIVSSRGGEGKTTSAFNLGIAAARAGRRTLVVEADLRQASCSHWLGVSLGREASAEPLHHYAGRQQDPIHLAPWVENLYLAPSPGPQPHPAAILESSEIGQFLADARARFDLVLIDAPPLSYSNDALLLGASSDGLVLVTRPGYTDKAVLEALLEQLLENEDLPLLGAIVNAADGAANPVSPADPGVGATTLAPEAQPMMRSIDF</sequence>
<dbReference type="Gene3D" id="3.40.50.300">
    <property type="entry name" value="P-loop containing nucleotide triphosphate hydrolases"/>
    <property type="match status" value="1"/>
</dbReference>
<accession>A0A2W4XV80</accession>
<dbReference type="InterPro" id="IPR027417">
    <property type="entry name" value="P-loop_NTPase"/>
</dbReference>
<dbReference type="AlphaFoldDB" id="A0A2W4XV80"/>
<dbReference type="InterPro" id="IPR005702">
    <property type="entry name" value="Wzc-like_C"/>
</dbReference>
<evidence type="ECO:0000313" key="5">
    <source>
        <dbReference type="Proteomes" id="UP000249081"/>
    </source>
</evidence>
<dbReference type="GO" id="GO:0005886">
    <property type="term" value="C:plasma membrane"/>
    <property type="evidence" value="ECO:0007669"/>
    <property type="project" value="TreeGrafter"/>
</dbReference>
<dbReference type="Pfam" id="PF01656">
    <property type="entry name" value="CbiA"/>
    <property type="match status" value="1"/>
</dbReference>
<evidence type="ECO:0000259" key="3">
    <source>
        <dbReference type="Pfam" id="PF01656"/>
    </source>
</evidence>
<protein>
    <submittedName>
        <fullName evidence="4">Cobalamin biosynthesis protein CobQ</fullName>
    </submittedName>
</protein>
<dbReference type="CDD" id="cd05387">
    <property type="entry name" value="BY-kinase"/>
    <property type="match status" value="1"/>
</dbReference>
<comment type="caution">
    <text evidence="4">The sequence shown here is derived from an EMBL/GenBank/DDBJ whole genome shotgun (WGS) entry which is preliminary data.</text>
</comment>
<dbReference type="GO" id="GO:0004713">
    <property type="term" value="F:protein tyrosine kinase activity"/>
    <property type="evidence" value="ECO:0007669"/>
    <property type="project" value="TreeGrafter"/>
</dbReference>
<name>A0A2W4XV80_9CYAN</name>
<dbReference type="InterPro" id="IPR002586">
    <property type="entry name" value="CobQ/CobB/MinD/ParA_Nub-bd_dom"/>
</dbReference>
<dbReference type="PANTHER" id="PTHR32309:SF13">
    <property type="entry name" value="FERRIC ENTEROBACTIN TRANSPORT PROTEIN FEPE"/>
    <property type="match status" value="1"/>
</dbReference>
<keyword evidence="1" id="KW-0547">Nucleotide-binding</keyword>
<dbReference type="InterPro" id="IPR050445">
    <property type="entry name" value="Bact_polysacc_biosynth/exp"/>
</dbReference>
<evidence type="ECO:0000256" key="1">
    <source>
        <dbReference type="ARBA" id="ARBA00022741"/>
    </source>
</evidence>
<proteinExistence type="predicted"/>
<organism evidence="4 5">
    <name type="scientific">Shackletoniella antarctica</name>
    <dbReference type="NCBI Taxonomy" id="268115"/>
    <lineage>
        <taxon>Bacteria</taxon>
        <taxon>Bacillati</taxon>
        <taxon>Cyanobacteriota</taxon>
        <taxon>Cyanophyceae</taxon>
        <taxon>Oculatellales</taxon>
        <taxon>Oculatellaceae</taxon>
        <taxon>Shackletoniella</taxon>
    </lineage>
</organism>